<gene>
    <name evidence="1" type="ORF">O7A60_18520</name>
</gene>
<reference evidence="1 2" key="1">
    <citation type="submission" date="2022-12" db="EMBL/GenBank/DDBJ databases">
        <authorList>
            <person name="Muema E."/>
        </authorList>
    </citation>
    <scope>NUCLEOTIDE SEQUENCE [LARGE SCALE GENOMIC DNA]</scope>
    <source>
        <strain evidence="2">1326</strain>
    </source>
</reference>
<comment type="caution">
    <text evidence="1">The sequence shown here is derived from an EMBL/GenBank/DDBJ whole genome shotgun (WGS) entry which is preliminary data.</text>
</comment>
<organism evidence="1 2">
    <name type="scientific">Mesorhizobium salmacidum</name>
    <dbReference type="NCBI Taxonomy" id="3015171"/>
    <lineage>
        <taxon>Bacteria</taxon>
        <taxon>Pseudomonadati</taxon>
        <taxon>Pseudomonadota</taxon>
        <taxon>Alphaproteobacteria</taxon>
        <taxon>Hyphomicrobiales</taxon>
        <taxon>Phyllobacteriaceae</taxon>
        <taxon>Mesorhizobium</taxon>
    </lineage>
</organism>
<dbReference type="RefSeq" id="WP_337107470.1">
    <property type="nucleotide sequence ID" value="NZ_JAPYKS010000013.1"/>
</dbReference>
<evidence type="ECO:0000313" key="1">
    <source>
        <dbReference type="EMBL" id="MEI9410747.1"/>
    </source>
</evidence>
<dbReference type="InterPro" id="IPR011101">
    <property type="entry name" value="DUF5131"/>
</dbReference>
<dbReference type="EMBL" id="JAPYKS010000013">
    <property type="protein sequence ID" value="MEI9410747.1"/>
    <property type="molecule type" value="Genomic_DNA"/>
</dbReference>
<proteinExistence type="predicted"/>
<name>A0ABU8KZA7_9HYPH</name>
<accession>A0ABU8KZA7</accession>
<dbReference type="Proteomes" id="UP001387293">
    <property type="component" value="Unassembled WGS sequence"/>
</dbReference>
<keyword evidence="2" id="KW-1185">Reference proteome</keyword>
<protein>
    <submittedName>
        <fullName evidence="1">Phage Gp37/Gp68 family protein</fullName>
    </submittedName>
</protein>
<dbReference type="Pfam" id="PF07505">
    <property type="entry name" value="DUF5131"/>
    <property type="match status" value="1"/>
</dbReference>
<evidence type="ECO:0000313" key="2">
    <source>
        <dbReference type="Proteomes" id="UP001387293"/>
    </source>
</evidence>
<sequence length="313" mass="35273">MADGTDIEWTDATWNPITGCQVKSPGCKFCYAMKLAGTRLKHHPSREGLTVDSKNGPVWTGEVRFNDAWLTQPLHWTKPRMIFVCAHADLFYEAVPDEWIDRVLAVMTQAPQHIFQVLTKRPDRMWDYFQRLDAEPHHETVSRFAKALPSPLPSPFAEIRLPSPNIWLGTSVEDQAHADERRAAVRNLSGMGWKTWVSYEPALGPVDWTGWEFLDWIVSGGESDSDGHSARPHHPAWHRATRDFCAAHGIPYLFKQWGAHRPLTPAEHNQACGAVLVGNDVYDGDAYVLRVGKKHAGRLLDGRTHDGFPQVSA</sequence>